<organism evidence="4 5">
    <name type="scientific">Uncinocarpus reesii (strain UAMH 1704)</name>
    <dbReference type="NCBI Taxonomy" id="336963"/>
    <lineage>
        <taxon>Eukaryota</taxon>
        <taxon>Fungi</taxon>
        <taxon>Dikarya</taxon>
        <taxon>Ascomycota</taxon>
        <taxon>Pezizomycotina</taxon>
        <taxon>Eurotiomycetes</taxon>
        <taxon>Eurotiomycetidae</taxon>
        <taxon>Onygenales</taxon>
        <taxon>Onygenaceae</taxon>
        <taxon>Uncinocarpus</taxon>
    </lineage>
</organism>
<sequence length="508" mass="56239">MAGIGSIFGGFKFLSKPTAKSGKRARNDGGLSEDLSAFERALDDARPALLERGKLRTVNECSKFIDDTKELLNNNRNLQEKRSSALISRLHGYILLLNIAVNSPAPGTQDAIHELDAMPVFEPFGIPASELDARVVHELEGHVLQMSIGTDGGDLETSEAPLSDNSSVSHIAESTDFQVDQMETAPPYRRTTRTDIASYQRPFSCSTSRSFTSLTTLSSSHFYPSRTESTQFTSSRADSEFAKALKDNRISIATILKCVKDSRKRSQLSQESINKALIFVSKHRRHKDSQIQIEAINVLLKQCVADIEYRDEGYGRTPLIWAVHTEREDIVNILLDNNASIEGMDTVKQCSPLIWAVCLGHEVIIRLLIGRGASLRAADPAFERTPLLWATKKGAFKIAKLLLEFIQDPYVVDLRDKDGKTALALAYTENHQITANALLEAGADPNFTFKSGRPLLISAIMGKDWRFVHLLVNKGANKNIADPEGLTARDWARRTRDRKIISLVCSGG</sequence>
<dbReference type="EMBL" id="CH476615">
    <property type="protein sequence ID" value="EEP76149.1"/>
    <property type="molecule type" value="Genomic_DNA"/>
</dbReference>
<dbReference type="Pfam" id="PF00023">
    <property type="entry name" value="Ank"/>
    <property type="match status" value="1"/>
</dbReference>
<dbReference type="SUPFAM" id="SSF48403">
    <property type="entry name" value="Ankyrin repeat"/>
    <property type="match status" value="1"/>
</dbReference>
<name>C4JFI4_UNCRE</name>
<dbReference type="eggNOG" id="KOG0502">
    <property type="taxonomic scope" value="Eukaryota"/>
</dbReference>
<dbReference type="PANTHER" id="PTHR24198">
    <property type="entry name" value="ANKYRIN REPEAT AND PROTEIN KINASE DOMAIN-CONTAINING PROTEIN"/>
    <property type="match status" value="1"/>
</dbReference>
<accession>C4JFI4</accession>
<dbReference type="PROSITE" id="PS50088">
    <property type="entry name" value="ANK_REPEAT"/>
    <property type="match status" value="3"/>
</dbReference>
<keyword evidence="5" id="KW-1185">Reference proteome</keyword>
<dbReference type="PROSITE" id="PS50297">
    <property type="entry name" value="ANK_REP_REGION"/>
    <property type="match status" value="2"/>
</dbReference>
<dbReference type="InParanoid" id="C4JFI4"/>
<feature type="repeat" description="ANK" evidence="3">
    <location>
        <begin position="418"/>
        <end position="450"/>
    </location>
</feature>
<dbReference type="VEuPathDB" id="FungiDB:UREG_00998"/>
<feature type="repeat" description="ANK" evidence="3">
    <location>
        <begin position="348"/>
        <end position="380"/>
    </location>
</feature>
<evidence type="ECO:0000256" key="1">
    <source>
        <dbReference type="ARBA" id="ARBA00022737"/>
    </source>
</evidence>
<evidence type="ECO:0000256" key="3">
    <source>
        <dbReference type="PROSITE-ProRule" id="PRU00023"/>
    </source>
</evidence>
<dbReference type="Pfam" id="PF12796">
    <property type="entry name" value="Ank_2"/>
    <property type="match status" value="1"/>
</dbReference>
<dbReference type="PANTHER" id="PTHR24198:SF165">
    <property type="entry name" value="ANKYRIN REPEAT-CONTAINING PROTEIN-RELATED"/>
    <property type="match status" value="1"/>
</dbReference>
<keyword evidence="2 3" id="KW-0040">ANK repeat</keyword>
<dbReference type="Gene3D" id="1.25.40.20">
    <property type="entry name" value="Ankyrin repeat-containing domain"/>
    <property type="match status" value="2"/>
</dbReference>
<dbReference type="Proteomes" id="UP000002058">
    <property type="component" value="Unassembled WGS sequence"/>
</dbReference>
<dbReference type="KEGG" id="ure:UREG_00998"/>
<dbReference type="AlphaFoldDB" id="C4JFI4"/>
<evidence type="ECO:0000313" key="5">
    <source>
        <dbReference type="Proteomes" id="UP000002058"/>
    </source>
</evidence>
<dbReference type="SMART" id="SM00248">
    <property type="entry name" value="ANK"/>
    <property type="match status" value="5"/>
</dbReference>
<protein>
    <submittedName>
        <fullName evidence="4">Uncharacterized protein</fullName>
    </submittedName>
</protein>
<dbReference type="STRING" id="336963.C4JFI4"/>
<dbReference type="GeneID" id="8441819"/>
<dbReference type="InterPro" id="IPR002110">
    <property type="entry name" value="Ankyrin_rpt"/>
</dbReference>
<dbReference type="HOGENOM" id="CLU_536594_0_0_1"/>
<evidence type="ECO:0000256" key="2">
    <source>
        <dbReference type="ARBA" id="ARBA00023043"/>
    </source>
</evidence>
<feature type="repeat" description="ANK" evidence="3">
    <location>
        <begin position="314"/>
        <end position="346"/>
    </location>
</feature>
<reference evidence="5" key="1">
    <citation type="journal article" date="2009" name="Genome Res.">
        <title>Comparative genomic analyses of the human fungal pathogens Coccidioides and their relatives.</title>
        <authorList>
            <person name="Sharpton T.J."/>
            <person name="Stajich J.E."/>
            <person name="Rounsley S.D."/>
            <person name="Gardner M.J."/>
            <person name="Wortman J.R."/>
            <person name="Jordar V.S."/>
            <person name="Maiti R."/>
            <person name="Kodira C.D."/>
            <person name="Neafsey D.E."/>
            <person name="Zeng Q."/>
            <person name="Hung C.-Y."/>
            <person name="McMahan C."/>
            <person name="Muszewska A."/>
            <person name="Grynberg M."/>
            <person name="Mandel M.A."/>
            <person name="Kellner E.M."/>
            <person name="Barker B.M."/>
            <person name="Galgiani J.N."/>
            <person name="Orbach M.J."/>
            <person name="Kirkland T.N."/>
            <person name="Cole G.T."/>
            <person name="Henn M.R."/>
            <person name="Birren B.W."/>
            <person name="Taylor J.W."/>
        </authorList>
    </citation>
    <scope>NUCLEOTIDE SEQUENCE [LARGE SCALE GENOMIC DNA]</scope>
    <source>
        <strain evidence="5">UAMH 1704</strain>
    </source>
</reference>
<dbReference type="OrthoDB" id="20872at2759"/>
<dbReference type="InterPro" id="IPR036770">
    <property type="entry name" value="Ankyrin_rpt-contain_sf"/>
</dbReference>
<keyword evidence="1" id="KW-0677">Repeat</keyword>
<gene>
    <name evidence="4" type="ORF">UREG_00998</name>
</gene>
<proteinExistence type="predicted"/>
<evidence type="ECO:0000313" key="4">
    <source>
        <dbReference type="EMBL" id="EEP76149.1"/>
    </source>
</evidence>
<dbReference type="RefSeq" id="XP_002541482.1">
    <property type="nucleotide sequence ID" value="XM_002541436.1"/>
</dbReference>